<dbReference type="EMBL" id="AEQV01000236">
    <property type="protein sequence ID" value="EGD07214.1"/>
    <property type="molecule type" value="Genomic_DNA"/>
</dbReference>
<keyword evidence="1" id="KW-0732">Signal</keyword>
<organism evidence="3 4">
    <name type="scientific">Xanthomonas vesicatoria ATCC 35937</name>
    <dbReference type="NCBI Taxonomy" id="925775"/>
    <lineage>
        <taxon>Bacteria</taxon>
        <taxon>Pseudomonadati</taxon>
        <taxon>Pseudomonadota</taxon>
        <taxon>Gammaproteobacteria</taxon>
        <taxon>Lysobacterales</taxon>
        <taxon>Lysobacteraceae</taxon>
        <taxon>Xanthomonas</taxon>
    </lineage>
</organism>
<dbReference type="Proteomes" id="UP000003299">
    <property type="component" value="Unassembled WGS sequence"/>
</dbReference>
<protein>
    <recommendedName>
        <fullName evidence="2">Ppx/GppA phosphatase C-terminal domain-containing protein</fullName>
    </recommendedName>
</protein>
<name>F0BJY7_9XANT</name>
<reference evidence="3 4" key="1">
    <citation type="journal article" date="2011" name="BMC Genomics">
        <title>Comparative genomics reveals diversity among xanthomonads infecting tomato and pepper.</title>
        <authorList>
            <person name="Potnis N."/>
            <person name="Krasileva K."/>
            <person name="Chow V."/>
            <person name="Almeida N.F."/>
            <person name="Patil P.B."/>
            <person name="Ryan R.P."/>
            <person name="Sharlach M."/>
            <person name="Behlau F."/>
            <person name="Dow J.M."/>
            <person name="Momol M.T."/>
            <person name="White F.F."/>
            <person name="Preston J.F."/>
            <person name="Vinatzer B.A."/>
            <person name="Koebnik R."/>
            <person name="Setubal J.C."/>
            <person name="Norman D.J."/>
            <person name="Staskawicz B.J."/>
            <person name="Jones J.B."/>
        </authorList>
    </citation>
    <scope>NUCLEOTIDE SEQUENCE [LARGE SCALE GENOMIC DNA]</scope>
    <source>
        <strain evidence="3 4">ATCC 35937</strain>
    </source>
</reference>
<dbReference type="AlphaFoldDB" id="F0BJY7"/>
<comment type="caution">
    <text evidence="3">The sequence shown here is derived from an EMBL/GenBank/DDBJ whole genome shotgun (WGS) entry which is preliminary data.</text>
</comment>
<dbReference type="SUPFAM" id="SSF109604">
    <property type="entry name" value="HD-domain/PDEase-like"/>
    <property type="match status" value="1"/>
</dbReference>
<proteinExistence type="predicted"/>
<evidence type="ECO:0000313" key="4">
    <source>
        <dbReference type="Proteomes" id="UP000003299"/>
    </source>
</evidence>
<accession>F0BJY7</accession>
<evidence type="ECO:0000256" key="1">
    <source>
        <dbReference type="SAM" id="SignalP"/>
    </source>
</evidence>
<dbReference type="Pfam" id="PF21447">
    <property type="entry name" value="Ppx-GppA_III"/>
    <property type="match status" value="1"/>
</dbReference>
<dbReference type="Gene3D" id="1.10.3210.10">
    <property type="entry name" value="Hypothetical protein af1432"/>
    <property type="match status" value="1"/>
</dbReference>
<evidence type="ECO:0000259" key="2">
    <source>
        <dbReference type="Pfam" id="PF21447"/>
    </source>
</evidence>
<dbReference type="InterPro" id="IPR048950">
    <property type="entry name" value="Ppx_GppA_C"/>
</dbReference>
<feature type="domain" description="Ppx/GppA phosphatase C-terminal" evidence="2">
    <location>
        <begin position="36"/>
        <end position="87"/>
    </location>
</feature>
<feature type="signal peptide" evidence="1">
    <location>
        <begin position="1"/>
        <end position="24"/>
    </location>
</feature>
<feature type="chain" id="PRO_5003249992" description="Ppx/GppA phosphatase C-terminal domain-containing protein" evidence="1">
    <location>
        <begin position="25"/>
        <end position="104"/>
    </location>
</feature>
<evidence type="ECO:0000313" key="3">
    <source>
        <dbReference type="EMBL" id="EGD07214.1"/>
    </source>
</evidence>
<sequence>MRTCTSKLSLVTLFWMALPASAPAAAPAPPPPRRKAALLRLAVLLHRAHESDPIPTLELTADDTRLSLILSQSWIDSRPLLRADLIGEVESMAGLGIAFKPFVT</sequence>
<dbReference type="eggNOG" id="COG0248">
    <property type="taxonomic scope" value="Bacteria"/>
</dbReference>
<gene>
    <name evidence="3" type="ORF">XVE_4600</name>
</gene>